<evidence type="ECO:0000313" key="8">
    <source>
        <dbReference type="EMBL" id="CAD8390202.1"/>
    </source>
</evidence>
<evidence type="ECO:0000256" key="4">
    <source>
        <dbReference type="ARBA" id="ARBA00022989"/>
    </source>
</evidence>
<feature type="transmembrane region" description="Helical" evidence="7">
    <location>
        <begin position="136"/>
        <end position="158"/>
    </location>
</feature>
<evidence type="ECO:0000256" key="2">
    <source>
        <dbReference type="ARBA" id="ARBA00006175"/>
    </source>
</evidence>
<dbReference type="SUPFAM" id="SSF81338">
    <property type="entry name" value="Aquaporin-like"/>
    <property type="match status" value="1"/>
</dbReference>
<comment type="subcellular location">
    <subcellularLocation>
        <location evidence="1">Membrane</location>
        <topology evidence="1">Multi-pass membrane protein</topology>
    </subcellularLocation>
</comment>
<organism evidence="8">
    <name type="scientific">Pyrodinium bahamense</name>
    <dbReference type="NCBI Taxonomy" id="73915"/>
    <lineage>
        <taxon>Eukaryota</taxon>
        <taxon>Sar</taxon>
        <taxon>Alveolata</taxon>
        <taxon>Dinophyceae</taxon>
        <taxon>Gonyaulacales</taxon>
        <taxon>Pyrocystaceae</taxon>
        <taxon>Pyrodinium</taxon>
    </lineage>
</organism>
<proteinExistence type="inferred from homology"/>
<dbReference type="Gene3D" id="1.20.1080.10">
    <property type="entry name" value="Glycerol uptake facilitator protein"/>
    <property type="match status" value="1"/>
</dbReference>
<feature type="transmembrane region" description="Helical" evidence="7">
    <location>
        <begin position="221"/>
        <end position="238"/>
    </location>
</feature>
<dbReference type="InterPro" id="IPR000425">
    <property type="entry name" value="MIP"/>
</dbReference>
<protein>
    <recommendedName>
        <fullName evidence="9">Aquaporin</fullName>
    </recommendedName>
</protein>
<dbReference type="PROSITE" id="PS51257">
    <property type="entry name" value="PROKAR_LIPOPROTEIN"/>
    <property type="match status" value="1"/>
</dbReference>
<dbReference type="PANTHER" id="PTHR19139">
    <property type="entry name" value="AQUAPORIN TRANSPORTER"/>
    <property type="match status" value="1"/>
</dbReference>
<feature type="transmembrane region" description="Helical" evidence="7">
    <location>
        <begin position="97"/>
        <end position="116"/>
    </location>
</feature>
<dbReference type="Pfam" id="PF00230">
    <property type="entry name" value="MIP"/>
    <property type="match status" value="1"/>
</dbReference>
<dbReference type="AlphaFoldDB" id="A0A7S0BCH3"/>
<name>A0A7S0BCH3_9DINO</name>
<feature type="transmembrane region" description="Helical" evidence="7">
    <location>
        <begin position="44"/>
        <end position="64"/>
    </location>
</feature>
<keyword evidence="3 6" id="KW-0812">Transmembrane</keyword>
<keyword evidence="4 7" id="KW-1133">Transmembrane helix</keyword>
<keyword evidence="5 7" id="KW-0472">Membrane</keyword>
<comment type="similarity">
    <text evidence="2 6">Belongs to the MIP/aquaporin (TC 1.A.8) family.</text>
</comment>
<sequence>MAPKAPVSLAACMAEYNAMTLFVVFGCGSAMGVDGTPGETTHTLPGWVLMVSLAFGLTITALAYTHGHHSGGHINCAVTLGLVLAGHCDPVQGAANFAAQLLGSIMGAIILCIMYPKKLDQTGGLGSNGVGADWAWYNAFAGEVMGTFLLMTVVLQTACSSKSEGNRVQAAMAIGFAVFIAHVVLIPIDGCSINPTRSFGPAVVSSIRSPESADLRWKDMWIFWVGPLFGVAIAAAHYRAMERLSAPVYAQAADEEQPKLQAETE</sequence>
<feature type="transmembrane region" description="Helical" evidence="7">
    <location>
        <begin position="7"/>
        <end position="32"/>
    </location>
</feature>
<evidence type="ECO:0000256" key="1">
    <source>
        <dbReference type="ARBA" id="ARBA00004141"/>
    </source>
</evidence>
<evidence type="ECO:0008006" key="9">
    <source>
        <dbReference type="Google" id="ProtNLM"/>
    </source>
</evidence>
<dbReference type="InterPro" id="IPR034294">
    <property type="entry name" value="Aquaporin_transptr"/>
</dbReference>
<feature type="transmembrane region" description="Helical" evidence="7">
    <location>
        <begin position="170"/>
        <end position="188"/>
    </location>
</feature>
<dbReference type="EMBL" id="HBEG01054870">
    <property type="protein sequence ID" value="CAD8390202.1"/>
    <property type="molecule type" value="Transcribed_RNA"/>
</dbReference>
<evidence type="ECO:0000256" key="7">
    <source>
        <dbReference type="SAM" id="Phobius"/>
    </source>
</evidence>
<dbReference type="PANTHER" id="PTHR19139:SF199">
    <property type="entry name" value="MIP17260P"/>
    <property type="match status" value="1"/>
</dbReference>
<evidence type="ECO:0000256" key="6">
    <source>
        <dbReference type="RuleBase" id="RU000477"/>
    </source>
</evidence>
<dbReference type="GO" id="GO:0005886">
    <property type="term" value="C:plasma membrane"/>
    <property type="evidence" value="ECO:0007669"/>
    <property type="project" value="TreeGrafter"/>
</dbReference>
<gene>
    <name evidence="8" type="ORF">PBAH0796_LOCUS33439</name>
</gene>
<dbReference type="PRINTS" id="PR00783">
    <property type="entry name" value="MINTRINSICP"/>
</dbReference>
<dbReference type="GO" id="GO:0015250">
    <property type="term" value="F:water channel activity"/>
    <property type="evidence" value="ECO:0007669"/>
    <property type="project" value="TreeGrafter"/>
</dbReference>
<keyword evidence="6" id="KW-0813">Transport</keyword>
<evidence type="ECO:0000256" key="5">
    <source>
        <dbReference type="ARBA" id="ARBA00023136"/>
    </source>
</evidence>
<dbReference type="InterPro" id="IPR023271">
    <property type="entry name" value="Aquaporin-like"/>
</dbReference>
<reference evidence="8" key="1">
    <citation type="submission" date="2021-01" db="EMBL/GenBank/DDBJ databases">
        <authorList>
            <person name="Corre E."/>
            <person name="Pelletier E."/>
            <person name="Niang G."/>
            <person name="Scheremetjew M."/>
            <person name="Finn R."/>
            <person name="Kale V."/>
            <person name="Holt S."/>
            <person name="Cochrane G."/>
            <person name="Meng A."/>
            <person name="Brown T."/>
            <person name="Cohen L."/>
        </authorList>
    </citation>
    <scope>NUCLEOTIDE SEQUENCE</scope>
    <source>
        <strain evidence="8">Pbaha01</strain>
    </source>
</reference>
<accession>A0A7S0BCH3</accession>
<evidence type="ECO:0000256" key="3">
    <source>
        <dbReference type="ARBA" id="ARBA00022692"/>
    </source>
</evidence>